<keyword evidence="2" id="KW-1185">Reference proteome</keyword>
<dbReference type="KEGG" id="dpx:DAPPUDRAFT_252564"/>
<evidence type="ECO:0000313" key="1">
    <source>
        <dbReference type="EMBL" id="EFX73871.1"/>
    </source>
</evidence>
<evidence type="ECO:0000313" key="2">
    <source>
        <dbReference type="Proteomes" id="UP000000305"/>
    </source>
</evidence>
<accession>E9H2Z8</accession>
<sequence>MPLVGEQSEDPRRVCHKANPDVAPFTSLMLVNVDHRHTLVTHPRTVSLPPSPPFGFVSSVYAPTMNQSHATDKRGINSRGELY</sequence>
<gene>
    <name evidence="1" type="ORF">DAPPUDRAFT_252564</name>
</gene>
<proteinExistence type="predicted"/>
<organism evidence="1 2">
    <name type="scientific">Daphnia pulex</name>
    <name type="common">Water flea</name>
    <dbReference type="NCBI Taxonomy" id="6669"/>
    <lineage>
        <taxon>Eukaryota</taxon>
        <taxon>Metazoa</taxon>
        <taxon>Ecdysozoa</taxon>
        <taxon>Arthropoda</taxon>
        <taxon>Crustacea</taxon>
        <taxon>Branchiopoda</taxon>
        <taxon>Diplostraca</taxon>
        <taxon>Cladocera</taxon>
        <taxon>Anomopoda</taxon>
        <taxon>Daphniidae</taxon>
        <taxon>Daphnia</taxon>
    </lineage>
</organism>
<protein>
    <submittedName>
        <fullName evidence="1">Uncharacterized protein</fullName>
    </submittedName>
</protein>
<dbReference type="AlphaFoldDB" id="E9H2Z8"/>
<reference evidence="1 2" key="1">
    <citation type="journal article" date="2011" name="Science">
        <title>The ecoresponsive genome of Daphnia pulex.</title>
        <authorList>
            <person name="Colbourne J.K."/>
            <person name="Pfrender M.E."/>
            <person name="Gilbert D."/>
            <person name="Thomas W.K."/>
            <person name="Tucker A."/>
            <person name="Oakley T.H."/>
            <person name="Tokishita S."/>
            <person name="Aerts A."/>
            <person name="Arnold G.J."/>
            <person name="Basu M.K."/>
            <person name="Bauer D.J."/>
            <person name="Caceres C.E."/>
            <person name="Carmel L."/>
            <person name="Casola C."/>
            <person name="Choi J.H."/>
            <person name="Detter J.C."/>
            <person name="Dong Q."/>
            <person name="Dusheyko S."/>
            <person name="Eads B.D."/>
            <person name="Frohlich T."/>
            <person name="Geiler-Samerotte K.A."/>
            <person name="Gerlach D."/>
            <person name="Hatcher P."/>
            <person name="Jogdeo S."/>
            <person name="Krijgsveld J."/>
            <person name="Kriventseva E.V."/>
            <person name="Kultz D."/>
            <person name="Laforsch C."/>
            <person name="Lindquist E."/>
            <person name="Lopez J."/>
            <person name="Manak J.R."/>
            <person name="Muller J."/>
            <person name="Pangilinan J."/>
            <person name="Patwardhan R.P."/>
            <person name="Pitluck S."/>
            <person name="Pritham E.J."/>
            <person name="Rechtsteiner A."/>
            <person name="Rho M."/>
            <person name="Rogozin I.B."/>
            <person name="Sakarya O."/>
            <person name="Salamov A."/>
            <person name="Schaack S."/>
            <person name="Shapiro H."/>
            <person name="Shiga Y."/>
            <person name="Skalitzky C."/>
            <person name="Smith Z."/>
            <person name="Souvorov A."/>
            <person name="Sung W."/>
            <person name="Tang Z."/>
            <person name="Tsuchiya D."/>
            <person name="Tu H."/>
            <person name="Vos H."/>
            <person name="Wang M."/>
            <person name="Wolf Y.I."/>
            <person name="Yamagata H."/>
            <person name="Yamada T."/>
            <person name="Ye Y."/>
            <person name="Shaw J.R."/>
            <person name="Andrews J."/>
            <person name="Crease T.J."/>
            <person name="Tang H."/>
            <person name="Lucas S.M."/>
            <person name="Robertson H.M."/>
            <person name="Bork P."/>
            <person name="Koonin E.V."/>
            <person name="Zdobnov E.M."/>
            <person name="Grigoriev I.V."/>
            <person name="Lynch M."/>
            <person name="Boore J.L."/>
        </authorList>
    </citation>
    <scope>NUCLEOTIDE SEQUENCE [LARGE SCALE GENOMIC DNA]</scope>
</reference>
<dbReference type="InParanoid" id="E9H2Z8"/>
<name>E9H2Z8_DAPPU</name>
<dbReference type="HOGENOM" id="CLU_2544907_0_0_1"/>
<dbReference type="EMBL" id="GL732587">
    <property type="protein sequence ID" value="EFX73871.1"/>
    <property type="molecule type" value="Genomic_DNA"/>
</dbReference>
<dbReference type="Proteomes" id="UP000000305">
    <property type="component" value="Unassembled WGS sequence"/>
</dbReference>